<reference evidence="2" key="1">
    <citation type="journal article" date="2020" name="J. Eukaryot. Microbiol.">
        <title>De novo Sequencing, Assembly and Annotation of the Transcriptome for the Free-Living Testate Amoeba Arcella intermedia.</title>
        <authorList>
            <person name="Ribeiro G.M."/>
            <person name="Porfirio-Sousa A.L."/>
            <person name="Maurer-Alcala X.X."/>
            <person name="Katz L.A."/>
            <person name="Lahr D.J.G."/>
        </authorList>
    </citation>
    <scope>NUCLEOTIDE SEQUENCE</scope>
</reference>
<dbReference type="InterPro" id="IPR011047">
    <property type="entry name" value="Quinoprotein_ADH-like_sf"/>
</dbReference>
<organism evidence="2">
    <name type="scientific">Arcella intermedia</name>
    <dbReference type="NCBI Taxonomy" id="1963864"/>
    <lineage>
        <taxon>Eukaryota</taxon>
        <taxon>Amoebozoa</taxon>
        <taxon>Tubulinea</taxon>
        <taxon>Elardia</taxon>
        <taxon>Arcellinida</taxon>
        <taxon>Sphaerothecina</taxon>
        <taxon>Arcellidae</taxon>
        <taxon>Arcella</taxon>
    </lineage>
</organism>
<dbReference type="InterPro" id="IPR015943">
    <property type="entry name" value="WD40/YVTN_repeat-like_dom_sf"/>
</dbReference>
<feature type="domain" description="Pyrrolo-quinoline quinone repeat" evidence="1">
    <location>
        <begin position="28"/>
        <end position="138"/>
    </location>
</feature>
<dbReference type="SUPFAM" id="SSF50998">
    <property type="entry name" value="Quinoprotein alcohol dehydrogenase-like"/>
    <property type="match status" value="1"/>
</dbReference>
<dbReference type="InterPro" id="IPR002372">
    <property type="entry name" value="PQQ_rpt_dom"/>
</dbReference>
<dbReference type="AlphaFoldDB" id="A0A6B2LEX6"/>
<evidence type="ECO:0000313" key="2">
    <source>
        <dbReference type="EMBL" id="NDV35622.1"/>
    </source>
</evidence>
<protein>
    <recommendedName>
        <fullName evidence="1">Pyrrolo-quinoline quinone repeat domain-containing protein</fullName>
    </recommendedName>
</protein>
<dbReference type="Gene3D" id="2.130.10.10">
    <property type="entry name" value="YVTN repeat-like/Quinoprotein amine dehydrogenase"/>
    <property type="match status" value="1"/>
</dbReference>
<proteinExistence type="predicted"/>
<sequence>MDPSSGNKIGNSVSLPGSLYMAVSQIRFNDRLLVGSYGSVYCYDTSNYNLLWTNELSGCGYHFGVSLSLLYEYGTALIVGFHGHVVSINPNSGKTNWTLSLPGSGYGFVSVVIRKNTIIAVSKGYLYAIDASGSILLKDGLSGLGYGDAIIGSKDGEDQNSSNLIFARLSAREHRSH</sequence>
<dbReference type="Pfam" id="PF13360">
    <property type="entry name" value="PQQ_2"/>
    <property type="match status" value="1"/>
</dbReference>
<name>A0A6B2LEX6_9EUKA</name>
<accession>A0A6B2LEX6</accession>
<dbReference type="EMBL" id="GIBP01006653">
    <property type="protein sequence ID" value="NDV35622.1"/>
    <property type="molecule type" value="Transcribed_RNA"/>
</dbReference>
<evidence type="ECO:0000259" key="1">
    <source>
        <dbReference type="Pfam" id="PF13360"/>
    </source>
</evidence>